<dbReference type="VEuPathDB" id="PlasmoDB:PCHAS_0301300"/>
<keyword evidence="1" id="KW-0812">Transmembrane</keyword>
<dbReference type="KEGG" id="pcb:PCHAS_0301300"/>
<gene>
    <name evidence="2" type="ORF">PCHAS_0301300</name>
</gene>
<dbReference type="AlphaFoldDB" id="A0A4V0K383"/>
<proteinExistence type="predicted"/>
<keyword evidence="1" id="KW-1133">Transmembrane helix</keyword>
<evidence type="ECO:0000256" key="1">
    <source>
        <dbReference type="SAM" id="Phobius"/>
    </source>
</evidence>
<sequence>MVTHIASRINYYSKQGMNTIIKLKINIFKLHLFDLIFKIYFLIIYILMDHNNENNNMHYIYKLFSKNESISMIHFNCNRPINLICILWFLNFKN</sequence>
<evidence type="ECO:0000313" key="2">
    <source>
        <dbReference type="EMBL" id="VTZ66932.1"/>
    </source>
</evidence>
<keyword evidence="1" id="KW-0472">Membrane</keyword>
<reference evidence="2 3" key="1">
    <citation type="journal article" date="2014" name="BMC Biol.">
        <title>A comprehensive evaluation of rodent malaria parasite genomes and gene expression.</title>
        <authorList>
            <person name="Otto T.D."/>
            <person name="Bohme U."/>
            <person name="Jackson A.P."/>
            <person name="Hunt M."/>
            <person name="Franke-Fayard B."/>
            <person name="Hoeijmakers W.A."/>
            <person name="Religa A.A."/>
            <person name="Robertson L."/>
            <person name="Sanders M."/>
            <person name="Ogun S.A."/>
            <person name="Cunningham D."/>
            <person name="Erhart A."/>
            <person name="Billker O."/>
            <person name="Khan S.M."/>
            <person name="Stunnenberg H.G."/>
            <person name="Langhorne J."/>
            <person name="Holder A.A."/>
            <person name="Waters A.P."/>
            <person name="Newbold C.I."/>
            <person name="Pain A."/>
            <person name="Berriman M."/>
            <person name="Janse C.J."/>
        </authorList>
    </citation>
    <scope>NUCLEOTIDE SEQUENCE [LARGE SCALE GENOMIC DNA]</scope>
    <source>
        <strain evidence="2 3">AS</strain>
    </source>
</reference>
<organism evidence="2 3">
    <name type="scientific">Plasmodium chabaudi chabaudi</name>
    <dbReference type="NCBI Taxonomy" id="31271"/>
    <lineage>
        <taxon>Eukaryota</taxon>
        <taxon>Sar</taxon>
        <taxon>Alveolata</taxon>
        <taxon>Apicomplexa</taxon>
        <taxon>Aconoidasida</taxon>
        <taxon>Haemosporida</taxon>
        <taxon>Plasmodiidae</taxon>
        <taxon>Plasmodium</taxon>
        <taxon>Plasmodium (Vinckeia)</taxon>
    </lineage>
</organism>
<feature type="transmembrane region" description="Helical" evidence="1">
    <location>
        <begin position="27"/>
        <end position="48"/>
    </location>
</feature>
<evidence type="ECO:0000313" key="3">
    <source>
        <dbReference type="Proteomes" id="UP000071118"/>
    </source>
</evidence>
<dbReference type="Proteomes" id="UP000071118">
    <property type="component" value="Chromosome 3"/>
</dbReference>
<dbReference type="RefSeq" id="XP_016653137.1">
    <property type="nucleotide sequence ID" value="XM_016799314.1"/>
</dbReference>
<protein>
    <submittedName>
        <fullName evidence="2">Uncharacterized protein</fullName>
    </submittedName>
</protein>
<accession>A0A4V0K383</accession>
<dbReference type="GeneID" id="27794570"/>
<keyword evidence="3" id="KW-1185">Reference proteome</keyword>
<dbReference type="EMBL" id="LK022880">
    <property type="protein sequence ID" value="VTZ66932.1"/>
    <property type="molecule type" value="Genomic_DNA"/>
</dbReference>
<name>A0A4V0K383_PLACU</name>